<dbReference type="OrthoDB" id="442503at2759"/>
<dbReference type="SUPFAM" id="SSF90112">
    <property type="entry name" value="Neurotransmitter-gated ion-channel transmembrane pore"/>
    <property type="match status" value="1"/>
</dbReference>
<keyword evidence="4" id="KW-0675">Receptor</keyword>
<dbReference type="CDD" id="cd19049">
    <property type="entry name" value="LGIC_TM_anion"/>
    <property type="match status" value="1"/>
</dbReference>
<dbReference type="AlphaFoldDB" id="A0A0B2VWP2"/>
<name>A0A0B2VWP2_TOXCA</name>
<keyword evidence="1" id="KW-1133">Transmembrane helix</keyword>
<evidence type="ECO:0000259" key="3">
    <source>
        <dbReference type="Pfam" id="PF02932"/>
    </source>
</evidence>
<dbReference type="InterPro" id="IPR006201">
    <property type="entry name" value="Neur_channel"/>
</dbReference>
<dbReference type="GO" id="GO:0005230">
    <property type="term" value="F:extracellular ligand-gated monoatomic ion channel activity"/>
    <property type="evidence" value="ECO:0007669"/>
    <property type="project" value="UniProtKB-ARBA"/>
</dbReference>
<keyword evidence="2" id="KW-0732">Signal</keyword>
<feature type="domain" description="Neurotransmitter-gated ion-channel transmembrane" evidence="3">
    <location>
        <begin position="117"/>
        <end position="220"/>
    </location>
</feature>
<keyword evidence="5" id="KW-1185">Reference proteome</keyword>
<dbReference type="InterPro" id="IPR006028">
    <property type="entry name" value="GABAA/Glycine_rcpt"/>
</dbReference>
<comment type="caution">
    <text evidence="4">The sequence shown here is derived from an EMBL/GenBank/DDBJ whole genome shotgun (WGS) entry which is preliminary data.</text>
</comment>
<keyword evidence="1" id="KW-0472">Membrane</keyword>
<dbReference type="PANTHER" id="PTHR18945">
    <property type="entry name" value="NEUROTRANSMITTER GATED ION CHANNEL"/>
    <property type="match status" value="1"/>
</dbReference>
<proteinExistence type="predicted"/>
<dbReference type="GO" id="GO:0004888">
    <property type="term" value="F:transmembrane signaling receptor activity"/>
    <property type="evidence" value="ECO:0007669"/>
    <property type="project" value="InterPro"/>
</dbReference>
<accession>A0A0B2VWP2</accession>
<gene>
    <name evidence="4" type="primary">ggr-1</name>
    <name evidence="4" type="ORF">Tcan_17840</name>
</gene>
<organism evidence="4 5">
    <name type="scientific">Toxocara canis</name>
    <name type="common">Canine roundworm</name>
    <dbReference type="NCBI Taxonomy" id="6265"/>
    <lineage>
        <taxon>Eukaryota</taxon>
        <taxon>Metazoa</taxon>
        <taxon>Ecdysozoa</taxon>
        <taxon>Nematoda</taxon>
        <taxon>Chromadorea</taxon>
        <taxon>Rhabditida</taxon>
        <taxon>Spirurina</taxon>
        <taxon>Ascaridomorpha</taxon>
        <taxon>Ascaridoidea</taxon>
        <taxon>Toxocaridae</taxon>
        <taxon>Toxocara</taxon>
    </lineage>
</organism>
<evidence type="ECO:0000313" key="5">
    <source>
        <dbReference type="Proteomes" id="UP000031036"/>
    </source>
</evidence>
<keyword evidence="1" id="KW-0812">Transmembrane</keyword>
<dbReference type="Gene3D" id="1.20.58.390">
    <property type="entry name" value="Neurotransmitter-gated ion-channel transmembrane domain"/>
    <property type="match status" value="1"/>
</dbReference>
<feature type="chain" id="PRO_5002095627" evidence="2">
    <location>
        <begin position="22"/>
        <end position="237"/>
    </location>
</feature>
<evidence type="ECO:0000313" key="4">
    <source>
        <dbReference type="EMBL" id="KHN86098.1"/>
    </source>
</evidence>
<sequence length="237" mass="26951">MLRLWIAAYLLNSSFLPTTNCEHRIGDITAILKHKPEYNRNAHPTEGTDAYDINHLVIKWNTASPIETNEEIRMPDMRLKEILPGLRNSTYATGVWSCATAEFFVNREIMHHILQSYLPTALIVVISWFNFWLDVEAVPGRVSLSITTLLTLATQSSAARIALPQASYVKAIDVWMGACMTFVFSAMIEFTVVNFCVRHKPKRSRLIKTGKINISNRMQQLVAGYKQGTHTFIYKVC</sequence>
<dbReference type="InterPro" id="IPR006029">
    <property type="entry name" value="Neurotrans-gated_channel_TM"/>
</dbReference>
<dbReference type="PRINTS" id="PR00253">
    <property type="entry name" value="GABAARECEPTR"/>
</dbReference>
<dbReference type="Pfam" id="PF02932">
    <property type="entry name" value="Neur_chan_memb"/>
    <property type="match status" value="1"/>
</dbReference>
<protein>
    <submittedName>
        <fullName evidence="4">Glycine receptor subunit beta-type 4</fullName>
    </submittedName>
</protein>
<dbReference type="OMA" id="NCEHRIG"/>
<evidence type="ECO:0000256" key="2">
    <source>
        <dbReference type="SAM" id="SignalP"/>
    </source>
</evidence>
<feature type="transmembrane region" description="Helical" evidence="1">
    <location>
        <begin position="174"/>
        <end position="197"/>
    </location>
</feature>
<reference evidence="4 5" key="1">
    <citation type="submission" date="2014-11" db="EMBL/GenBank/DDBJ databases">
        <title>Genetic blueprint of the zoonotic pathogen Toxocara canis.</title>
        <authorList>
            <person name="Zhu X.-Q."/>
            <person name="Korhonen P.K."/>
            <person name="Cai H."/>
            <person name="Young N.D."/>
            <person name="Nejsum P."/>
            <person name="von Samson-Himmelstjerna G."/>
            <person name="Boag P.R."/>
            <person name="Tan P."/>
            <person name="Li Q."/>
            <person name="Min J."/>
            <person name="Yang Y."/>
            <person name="Wang X."/>
            <person name="Fang X."/>
            <person name="Hall R.S."/>
            <person name="Hofmann A."/>
            <person name="Sternberg P.W."/>
            <person name="Jex A.R."/>
            <person name="Gasser R.B."/>
        </authorList>
    </citation>
    <scope>NUCLEOTIDE SEQUENCE [LARGE SCALE GENOMIC DNA]</scope>
    <source>
        <strain evidence="4">PN_DK_2014</strain>
    </source>
</reference>
<dbReference type="InterPro" id="IPR038050">
    <property type="entry name" value="Neuro_actylchol_rec"/>
</dbReference>
<feature type="signal peptide" evidence="2">
    <location>
        <begin position="1"/>
        <end position="21"/>
    </location>
</feature>
<feature type="transmembrane region" description="Helical" evidence="1">
    <location>
        <begin position="116"/>
        <end position="133"/>
    </location>
</feature>
<dbReference type="GO" id="GO:0016020">
    <property type="term" value="C:membrane"/>
    <property type="evidence" value="ECO:0007669"/>
    <property type="project" value="InterPro"/>
</dbReference>
<dbReference type="Proteomes" id="UP000031036">
    <property type="component" value="Unassembled WGS sequence"/>
</dbReference>
<dbReference type="STRING" id="6265.A0A0B2VWP2"/>
<dbReference type="InterPro" id="IPR036719">
    <property type="entry name" value="Neuro-gated_channel_TM_sf"/>
</dbReference>
<evidence type="ECO:0000256" key="1">
    <source>
        <dbReference type="SAM" id="Phobius"/>
    </source>
</evidence>
<dbReference type="EMBL" id="JPKZ01000646">
    <property type="protein sequence ID" value="KHN86098.1"/>
    <property type="molecule type" value="Genomic_DNA"/>
</dbReference>